<dbReference type="Proteomes" id="UP001373196">
    <property type="component" value="Unassembled WGS sequence"/>
</dbReference>
<dbReference type="RefSeq" id="WP_339395581.1">
    <property type="nucleotide sequence ID" value="NZ_JBBFGL010000007.1"/>
</dbReference>
<accession>A0AB35Y4N6</accession>
<dbReference type="NCBIfam" id="TIGR01409">
    <property type="entry name" value="TAT_signal_seq"/>
    <property type="match status" value="1"/>
</dbReference>
<comment type="caution">
    <text evidence="2">The sequence shown here is derived from an EMBL/GenBank/DDBJ whole genome shotgun (WGS) entry which is preliminary data.</text>
</comment>
<evidence type="ECO:0000313" key="3">
    <source>
        <dbReference type="Proteomes" id="UP001373196"/>
    </source>
</evidence>
<evidence type="ECO:0000313" key="2">
    <source>
        <dbReference type="EMBL" id="MEJ5196219.1"/>
    </source>
</evidence>
<organism evidence="2 3">
    <name type="scientific">Faecalibacterium wellingii</name>
    <dbReference type="NCBI Taxonomy" id="2929491"/>
    <lineage>
        <taxon>Bacteria</taxon>
        <taxon>Bacillati</taxon>
        <taxon>Bacillota</taxon>
        <taxon>Clostridia</taxon>
        <taxon>Eubacteriales</taxon>
        <taxon>Oscillospiraceae</taxon>
        <taxon>Faecalibacterium</taxon>
    </lineage>
</organism>
<reference evidence="2" key="1">
    <citation type="submission" date="2024-03" db="EMBL/GenBank/DDBJ databases">
        <authorList>
            <person name="Plomp N."/>
            <person name="Harmsen H.J."/>
        </authorList>
    </citation>
    <scope>NUCLEOTIDE SEQUENCE</scope>
    <source>
        <strain evidence="2">HTF-128</strain>
    </source>
</reference>
<dbReference type="PROSITE" id="PS51318">
    <property type="entry name" value="TAT"/>
    <property type="match status" value="1"/>
</dbReference>
<sequence length="137" mass="14556">MILSRRSFLKVAGLSAVAVAGASMFTGCNVNNLFSTGVVYSAKKGEDIDADLIEKLNKSNFANAVPGHSDLYSGKPNKCKEAVQNQLNGANLLSNIPGAKNVKVESAELSEKTNEKGEKVVENGKQVYVIKAVLVKN</sequence>
<name>A0AB35Y4N6_9FIRM</name>
<dbReference type="InterPro" id="IPR019546">
    <property type="entry name" value="TAT_signal_bac_arc"/>
</dbReference>
<dbReference type="PROSITE" id="PS51257">
    <property type="entry name" value="PROKAR_LIPOPROTEIN"/>
    <property type="match status" value="1"/>
</dbReference>
<dbReference type="EMBL" id="JBBFGL010000007">
    <property type="protein sequence ID" value="MEJ5196219.1"/>
    <property type="molecule type" value="Genomic_DNA"/>
</dbReference>
<protein>
    <submittedName>
        <fullName evidence="2">Twin-arginine translocation signal domain-containing protein</fullName>
    </submittedName>
</protein>
<gene>
    <name evidence="2" type="ORF">WF834_08540</name>
</gene>
<feature type="signal peptide" evidence="1">
    <location>
        <begin position="1"/>
        <end position="20"/>
    </location>
</feature>
<evidence type="ECO:0000256" key="1">
    <source>
        <dbReference type="SAM" id="SignalP"/>
    </source>
</evidence>
<feature type="chain" id="PRO_5044269201" evidence="1">
    <location>
        <begin position="21"/>
        <end position="137"/>
    </location>
</feature>
<dbReference type="InterPro" id="IPR006311">
    <property type="entry name" value="TAT_signal"/>
</dbReference>
<keyword evidence="1" id="KW-0732">Signal</keyword>
<dbReference type="AlphaFoldDB" id="A0AB35Y4N6"/>
<proteinExistence type="predicted"/>